<evidence type="ECO:0000313" key="4">
    <source>
        <dbReference type="Proteomes" id="UP000515154"/>
    </source>
</evidence>
<sequence>MAERKGQYPEYSFESGQRYCIFFCNEFSGQSKERKGVGDEIKKINKIFKDRLGFHIVYKKNKSLKETKKILENISEEYKEEMKCVENEMEMIEEKMAENNSMEEKLNGIKKRVKEMESGKTGVRKIIADEIKEMQKVKEENEKEENKKKGIIEEMEKDNKDRPLSCFVLIFSSHGSEGMIQASDGQSVTYKEINDYLNIPLLKDVPKVLYLSACRNKIKGVNKCDLFQSFDIPDMLVMLAVPSGDSGKRTDYTGSRFLNSVYEIYSKNEDIDVMSLAVDINDHLYIYKQKTDVEQKAVCFSTLKKRLIIKKKEQSEKQKE</sequence>
<dbReference type="Gene3D" id="3.30.70.1470">
    <property type="entry name" value="Caspase-like"/>
    <property type="match status" value="1"/>
</dbReference>
<reference evidence="5" key="1">
    <citation type="submission" date="2025-08" db="UniProtKB">
        <authorList>
            <consortium name="RefSeq"/>
        </authorList>
    </citation>
    <scope>IDENTIFICATION</scope>
</reference>
<dbReference type="AlphaFoldDB" id="A0A6P7T2Q5"/>
<dbReference type="InterPro" id="IPR052039">
    <property type="entry name" value="Caspase-related_regulators"/>
</dbReference>
<keyword evidence="4" id="KW-1185">Reference proteome</keyword>
<dbReference type="GO" id="GO:0006508">
    <property type="term" value="P:proteolysis"/>
    <property type="evidence" value="ECO:0007669"/>
    <property type="project" value="InterPro"/>
</dbReference>
<evidence type="ECO:0000256" key="1">
    <source>
        <dbReference type="ARBA" id="ARBA00010134"/>
    </source>
</evidence>
<dbReference type="Gene3D" id="3.40.50.1460">
    <property type="match status" value="2"/>
</dbReference>
<dbReference type="PANTHER" id="PTHR22576">
    <property type="entry name" value="MUCOSA ASSOCIATED LYMPHOID TISSUE LYMPHOMA TRANSLOCATION PROTEIN 1/PARACASPASE"/>
    <property type="match status" value="1"/>
</dbReference>
<dbReference type="Pfam" id="PF00656">
    <property type="entry name" value="Peptidase_C14"/>
    <property type="match status" value="2"/>
</dbReference>
<gene>
    <name evidence="5" type="primary">LOC115219072</name>
</gene>
<keyword evidence="2" id="KW-0175">Coiled coil</keyword>
<feature type="domain" description="Caspase family p20" evidence="3">
    <location>
        <begin position="152"/>
        <end position="218"/>
    </location>
</feature>
<dbReference type="KEGG" id="osn:115219072"/>
<dbReference type="RefSeq" id="XP_029644994.1">
    <property type="nucleotide sequence ID" value="XM_029789134.2"/>
</dbReference>
<name>A0A6P7T2Q5_9MOLL</name>
<dbReference type="InterPro" id="IPR011600">
    <property type="entry name" value="Pept_C14_caspase"/>
</dbReference>
<dbReference type="InterPro" id="IPR001309">
    <property type="entry name" value="Pept_C14_p20"/>
</dbReference>
<organism evidence="4 5">
    <name type="scientific">Octopus sinensis</name>
    <name type="common">East Asian common octopus</name>
    <dbReference type="NCBI Taxonomy" id="2607531"/>
    <lineage>
        <taxon>Eukaryota</taxon>
        <taxon>Metazoa</taxon>
        <taxon>Spiralia</taxon>
        <taxon>Lophotrochozoa</taxon>
        <taxon>Mollusca</taxon>
        <taxon>Cephalopoda</taxon>
        <taxon>Coleoidea</taxon>
        <taxon>Octopodiformes</taxon>
        <taxon>Octopoda</taxon>
        <taxon>Incirrata</taxon>
        <taxon>Octopodidae</taxon>
        <taxon>Octopus</taxon>
    </lineage>
</organism>
<dbReference type="SMART" id="SM00115">
    <property type="entry name" value="CASc"/>
    <property type="match status" value="1"/>
</dbReference>
<dbReference type="InterPro" id="IPR015917">
    <property type="entry name" value="Pept_C14A"/>
</dbReference>
<dbReference type="Proteomes" id="UP000515154">
    <property type="component" value="Linkage group LG14"/>
</dbReference>
<proteinExistence type="inferred from homology"/>
<dbReference type="InterPro" id="IPR029030">
    <property type="entry name" value="Caspase-like_dom_sf"/>
</dbReference>
<accession>A0A6P7T2Q5</accession>
<evidence type="ECO:0000259" key="3">
    <source>
        <dbReference type="PROSITE" id="PS50208"/>
    </source>
</evidence>
<dbReference type="GO" id="GO:0004197">
    <property type="term" value="F:cysteine-type endopeptidase activity"/>
    <property type="evidence" value="ECO:0007669"/>
    <property type="project" value="InterPro"/>
</dbReference>
<comment type="similarity">
    <text evidence="1">Belongs to the peptidase C14A family.</text>
</comment>
<feature type="coiled-coil region" evidence="2">
    <location>
        <begin position="61"/>
        <end position="161"/>
    </location>
</feature>
<dbReference type="PROSITE" id="PS50208">
    <property type="entry name" value="CASPASE_P20"/>
    <property type="match status" value="1"/>
</dbReference>
<dbReference type="SUPFAM" id="SSF52129">
    <property type="entry name" value="Caspase-like"/>
    <property type="match status" value="1"/>
</dbReference>
<evidence type="ECO:0000313" key="5">
    <source>
        <dbReference type="RefSeq" id="XP_029644994.1"/>
    </source>
</evidence>
<protein>
    <submittedName>
        <fullName evidence="5">Caspase-14-like</fullName>
    </submittedName>
</protein>
<evidence type="ECO:0000256" key="2">
    <source>
        <dbReference type="SAM" id="Coils"/>
    </source>
</evidence>
<dbReference type="PANTHER" id="PTHR22576:SF41">
    <property type="entry name" value="CASPASE 14, APOPTOSIS-RELATED CYSTEINE PEPTIDASE"/>
    <property type="match status" value="1"/>
</dbReference>